<dbReference type="STRING" id="498211.CJA_3060"/>
<gene>
    <name evidence="7" type="primary">mopR</name>
    <name evidence="7" type="ordered locus">CJA_3060</name>
</gene>
<dbReference type="SMART" id="SM00382">
    <property type="entry name" value="AAA"/>
    <property type="match status" value="1"/>
</dbReference>
<keyword evidence="2" id="KW-0067">ATP-binding</keyword>
<name>B3PDA2_CELJU</name>
<dbReference type="GO" id="GO:0006355">
    <property type="term" value="P:regulation of DNA-templated transcription"/>
    <property type="evidence" value="ECO:0007669"/>
    <property type="project" value="InterPro"/>
</dbReference>
<dbReference type="InterPro" id="IPR002078">
    <property type="entry name" value="Sigma_54_int"/>
</dbReference>
<dbReference type="InterPro" id="IPR025944">
    <property type="entry name" value="Sigma_54_int_dom_CS"/>
</dbReference>
<keyword evidence="8" id="KW-1185">Reference proteome</keyword>
<evidence type="ECO:0000313" key="7">
    <source>
        <dbReference type="EMBL" id="ACE84145.1"/>
    </source>
</evidence>
<accession>B3PDA2</accession>
<feature type="domain" description="Sigma-54 factor interaction" evidence="6">
    <location>
        <begin position="155"/>
        <end position="384"/>
    </location>
</feature>
<dbReference type="Pfam" id="PF02954">
    <property type="entry name" value="HTH_8"/>
    <property type="match status" value="1"/>
</dbReference>
<dbReference type="InterPro" id="IPR009057">
    <property type="entry name" value="Homeodomain-like_sf"/>
</dbReference>
<dbReference type="GO" id="GO:0005524">
    <property type="term" value="F:ATP binding"/>
    <property type="evidence" value="ECO:0007669"/>
    <property type="project" value="UniProtKB-KW"/>
</dbReference>
<proteinExistence type="predicted"/>
<evidence type="ECO:0000313" key="8">
    <source>
        <dbReference type="Proteomes" id="UP000001036"/>
    </source>
</evidence>
<dbReference type="eggNOG" id="COG2204">
    <property type="taxonomic scope" value="Bacteria"/>
</dbReference>
<organism evidence="7 8">
    <name type="scientific">Cellvibrio japonicus (strain Ueda107)</name>
    <name type="common">Pseudomonas fluorescens subsp. cellulosa</name>
    <dbReference type="NCBI Taxonomy" id="498211"/>
    <lineage>
        <taxon>Bacteria</taxon>
        <taxon>Pseudomonadati</taxon>
        <taxon>Pseudomonadota</taxon>
        <taxon>Gammaproteobacteria</taxon>
        <taxon>Cellvibrionales</taxon>
        <taxon>Cellvibrionaceae</taxon>
        <taxon>Cellvibrio</taxon>
    </lineage>
</organism>
<dbReference type="HOGENOM" id="CLU_000445_0_6_6"/>
<dbReference type="Pfam" id="PF00158">
    <property type="entry name" value="Sigma54_activat"/>
    <property type="match status" value="1"/>
</dbReference>
<dbReference type="PRINTS" id="PR01590">
    <property type="entry name" value="HTHFIS"/>
</dbReference>
<evidence type="ECO:0000256" key="5">
    <source>
        <dbReference type="ARBA" id="ARBA00023163"/>
    </source>
</evidence>
<dbReference type="EMBL" id="CP000934">
    <property type="protein sequence ID" value="ACE84145.1"/>
    <property type="molecule type" value="Genomic_DNA"/>
</dbReference>
<dbReference type="InterPro" id="IPR025943">
    <property type="entry name" value="Sigma_54_int_dom_ATP-bd_2"/>
</dbReference>
<evidence type="ECO:0000256" key="1">
    <source>
        <dbReference type="ARBA" id="ARBA00022741"/>
    </source>
</evidence>
<dbReference type="InterPro" id="IPR003593">
    <property type="entry name" value="AAA+_ATPase"/>
</dbReference>
<dbReference type="GO" id="GO:0043565">
    <property type="term" value="F:sequence-specific DNA binding"/>
    <property type="evidence" value="ECO:0007669"/>
    <property type="project" value="InterPro"/>
</dbReference>
<dbReference type="PROSITE" id="PS50045">
    <property type="entry name" value="SIGMA54_INTERACT_4"/>
    <property type="match status" value="1"/>
</dbReference>
<dbReference type="SUPFAM" id="SSF52540">
    <property type="entry name" value="P-loop containing nucleoside triphosphate hydrolases"/>
    <property type="match status" value="1"/>
</dbReference>
<dbReference type="Gene3D" id="3.40.50.300">
    <property type="entry name" value="P-loop containing nucleotide triphosphate hydrolases"/>
    <property type="match status" value="1"/>
</dbReference>
<sequence>MYQINLLMFAPAGQVATPGVEALLRHTLDQQWRGRYQLRLLDESCFITKNALSEIPIPAAHLNVIVDEGQQLHKPELYQPLKHYLLAHPGMNNLCLLMQHEKTLGTTHKLVELFHDFLFWPCSTTELSIRLQRLLRQPSPRDNGKLLAEFAQMNLIGESPLFMRNVQLIKKMAACHAAVLIHGETGTGKENAARAIHYLSKRREQSFVPVNCAAIPDELIESELFGHEKGAFTDAKQAQAGLVTLANGGTLFLDEVDSLSPKAQAALLRFLQTQEYRPLGGKQTLHADVRILAATNADLVDCVRQKRFREDLYFRLNVLSLLMPPLRERRNDIPLLTTHLLNRFAEEYQTPRKQISSAHMHFLLQQQWPGNIRELENCLLRAFVLSAGNYLEFIDATESAITEEDTDNSPLQTGFAEAHTLALTGSTPTSMSLSFQDAKAIAITRFESEYLQNVMRLTHGNVSAAARIAGKERRALGKLLQKYAIDKHQFQTASV</sequence>
<keyword evidence="1" id="KW-0547">Nucleotide-binding</keyword>
<dbReference type="FunFam" id="3.40.50.300:FF:000006">
    <property type="entry name" value="DNA-binding transcriptional regulator NtrC"/>
    <property type="match status" value="1"/>
</dbReference>
<dbReference type="Pfam" id="PF25601">
    <property type="entry name" value="AAA_lid_14"/>
    <property type="match status" value="1"/>
</dbReference>
<dbReference type="InterPro" id="IPR027417">
    <property type="entry name" value="P-loop_NTPase"/>
</dbReference>
<evidence type="ECO:0000259" key="6">
    <source>
        <dbReference type="PROSITE" id="PS50045"/>
    </source>
</evidence>
<evidence type="ECO:0000256" key="4">
    <source>
        <dbReference type="ARBA" id="ARBA00023125"/>
    </source>
</evidence>
<dbReference type="PROSITE" id="PS00676">
    <property type="entry name" value="SIGMA54_INTERACT_2"/>
    <property type="match status" value="1"/>
</dbReference>
<dbReference type="Gene3D" id="1.10.10.60">
    <property type="entry name" value="Homeodomain-like"/>
    <property type="match status" value="1"/>
</dbReference>
<reference evidence="7 8" key="1">
    <citation type="journal article" date="2008" name="J. Bacteriol.">
        <title>Insights into plant cell wall degradation from the genome sequence of the soil bacterium Cellvibrio japonicus.</title>
        <authorList>
            <person name="Deboy R.T."/>
            <person name="Mongodin E.F."/>
            <person name="Fouts D.E."/>
            <person name="Tailford L.E."/>
            <person name="Khouri H."/>
            <person name="Emerson J.B."/>
            <person name="Mohamoud Y."/>
            <person name="Watkins K."/>
            <person name="Henrissat B."/>
            <person name="Gilbert H.J."/>
            <person name="Nelson K.E."/>
        </authorList>
    </citation>
    <scope>NUCLEOTIDE SEQUENCE [LARGE SCALE GENOMIC DNA]</scope>
    <source>
        <strain evidence="7 8">Ueda107</strain>
    </source>
</reference>
<dbReference type="AlphaFoldDB" id="B3PDA2"/>
<dbReference type="InterPro" id="IPR058031">
    <property type="entry name" value="AAA_lid_NorR"/>
</dbReference>
<dbReference type="InterPro" id="IPR002197">
    <property type="entry name" value="HTH_Fis"/>
</dbReference>
<dbReference type="KEGG" id="cja:CJA_3060"/>
<dbReference type="Proteomes" id="UP000001036">
    <property type="component" value="Chromosome"/>
</dbReference>
<evidence type="ECO:0000256" key="3">
    <source>
        <dbReference type="ARBA" id="ARBA00023015"/>
    </source>
</evidence>
<dbReference type="PROSITE" id="PS00688">
    <property type="entry name" value="SIGMA54_INTERACT_3"/>
    <property type="match status" value="1"/>
</dbReference>
<dbReference type="SUPFAM" id="SSF46689">
    <property type="entry name" value="Homeodomain-like"/>
    <property type="match status" value="1"/>
</dbReference>
<evidence type="ECO:0000256" key="2">
    <source>
        <dbReference type="ARBA" id="ARBA00022840"/>
    </source>
</evidence>
<keyword evidence="3" id="KW-0805">Transcription regulation</keyword>
<dbReference type="CDD" id="cd00009">
    <property type="entry name" value="AAA"/>
    <property type="match status" value="1"/>
</dbReference>
<protein>
    <submittedName>
        <fullName evidence="7">MopR</fullName>
    </submittedName>
</protein>
<dbReference type="RefSeq" id="WP_012488638.1">
    <property type="nucleotide sequence ID" value="NC_010995.1"/>
</dbReference>
<keyword evidence="4" id="KW-0238">DNA-binding</keyword>
<dbReference type="PANTHER" id="PTHR32071">
    <property type="entry name" value="TRANSCRIPTIONAL REGULATORY PROTEIN"/>
    <property type="match status" value="1"/>
</dbReference>
<keyword evidence="5" id="KW-0804">Transcription</keyword>
<dbReference type="Gene3D" id="1.10.8.60">
    <property type="match status" value="1"/>
</dbReference>